<dbReference type="Gene3D" id="3.30.2310.20">
    <property type="entry name" value="RelE-like"/>
    <property type="match status" value="1"/>
</dbReference>
<dbReference type="InterPro" id="IPR035093">
    <property type="entry name" value="RelE/ParE_toxin_dom_sf"/>
</dbReference>
<keyword evidence="2" id="KW-1277">Toxin-antitoxin system</keyword>
<organism evidence="3 4">
    <name type="scientific">Desulfurobacterium thermolithotrophum (strain DSM 11699 / BSA)</name>
    <dbReference type="NCBI Taxonomy" id="868864"/>
    <lineage>
        <taxon>Bacteria</taxon>
        <taxon>Pseudomonadati</taxon>
        <taxon>Aquificota</taxon>
        <taxon>Aquificia</taxon>
        <taxon>Desulfurobacteriales</taxon>
        <taxon>Desulfurobacteriaceae</taxon>
        <taxon>Desulfurobacterium</taxon>
    </lineage>
</organism>
<dbReference type="InParanoid" id="F0S101"/>
<dbReference type="AlphaFoldDB" id="F0S101"/>
<evidence type="ECO:0000256" key="1">
    <source>
        <dbReference type="ARBA" id="ARBA00006226"/>
    </source>
</evidence>
<keyword evidence="4" id="KW-1185">Reference proteome</keyword>
<dbReference type="STRING" id="868864.Dester_0147"/>
<dbReference type="PANTHER" id="PTHR35601">
    <property type="entry name" value="TOXIN RELE"/>
    <property type="match status" value="1"/>
</dbReference>
<reference evidence="4" key="2">
    <citation type="submission" date="2011-02" db="EMBL/GenBank/DDBJ databases">
        <title>The complete genome of Desulfurobacterium thermolithotrophum DSM 11699.</title>
        <authorList>
            <consortium name="US DOE Joint Genome Institute (JGI-PGF)"/>
            <person name="Lucas S."/>
            <person name="Copeland A."/>
            <person name="Lapidus A."/>
            <person name="Bruce D."/>
            <person name="Goodwin L."/>
            <person name="Pitluck S."/>
            <person name="Kyrpides N."/>
            <person name="Mavromatis K."/>
            <person name="Pagani I."/>
            <person name="Ivanova N."/>
            <person name="Mikhailova N."/>
            <person name="Daligault H."/>
            <person name="Detter J.C."/>
            <person name="Tapia R."/>
            <person name="Han C."/>
            <person name="Land M."/>
            <person name="Hauser L."/>
            <person name="Markowitz V."/>
            <person name="Cheng J.-F."/>
            <person name="Hugenholtz P."/>
            <person name="Woyke T."/>
            <person name="Wu D."/>
            <person name="Spring S."/>
            <person name="Brambilla E."/>
            <person name="Klenk H.-P."/>
            <person name="Eisen J.A."/>
        </authorList>
    </citation>
    <scope>NUCLEOTIDE SEQUENCE [LARGE SCALE GENOMIC DNA]</scope>
    <source>
        <strain evidence="4">DSM 11699 / BSA</strain>
    </source>
</reference>
<evidence type="ECO:0000313" key="3">
    <source>
        <dbReference type="EMBL" id="ADY72805.1"/>
    </source>
</evidence>
<sequence>MNYKVFYHHKIPEDLREISSETKKRIKSAIENKLMTFPEKYGIPLRKNLKGFWKLRVGDYRIVFKINCAEKEIYILAILHRRKVYEIAKKRI</sequence>
<name>F0S101_DESTD</name>
<protein>
    <submittedName>
        <fullName evidence="3">Plasmid stabilization system</fullName>
    </submittedName>
</protein>
<dbReference type="KEGG" id="dte:Dester_0147"/>
<dbReference type="Pfam" id="PF05016">
    <property type="entry name" value="ParE_toxin"/>
    <property type="match status" value="1"/>
</dbReference>
<accession>F0S101</accession>
<comment type="similarity">
    <text evidence="1">Belongs to the RelE toxin family.</text>
</comment>
<reference evidence="3 4" key="1">
    <citation type="journal article" date="2011" name="Stand. Genomic Sci.">
        <title>Complete genome sequence of the thermophilic sulfur-reducer Desulfurobacterium thermolithotrophum type strain (BSA(T)) from a deep-sea hydrothermal vent.</title>
        <authorList>
            <person name="Goker M."/>
            <person name="Daligault H."/>
            <person name="Mwirichia R."/>
            <person name="Lapidus A."/>
            <person name="Lucas S."/>
            <person name="Deshpande S."/>
            <person name="Pagani I."/>
            <person name="Tapia R."/>
            <person name="Cheng J.F."/>
            <person name="Goodwin L."/>
            <person name="Pitluck S."/>
            <person name="Liolios K."/>
            <person name="Ivanova N."/>
            <person name="Mavromatis K."/>
            <person name="Mikhailova N."/>
            <person name="Pati A."/>
            <person name="Chen A."/>
            <person name="Palaniappan K."/>
            <person name="Han C."/>
            <person name="Land M."/>
            <person name="Hauser L."/>
            <person name="Pan C."/>
            <person name="Brambilla E.M."/>
            <person name="Rohde M."/>
            <person name="Spring S."/>
            <person name="Sikorski J."/>
            <person name="Wirth R."/>
            <person name="Detter J.C."/>
            <person name="Woyke T."/>
            <person name="Bristow J."/>
            <person name="Eisen J.A."/>
            <person name="Markowitz V."/>
            <person name="Hugenholtz P."/>
            <person name="Kyrpides N.C."/>
            <person name="Klenk H.P."/>
        </authorList>
    </citation>
    <scope>NUCLEOTIDE SEQUENCE [LARGE SCALE GENOMIC DNA]</scope>
    <source>
        <strain evidence="4">DSM 11699 / BSA</strain>
    </source>
</reference>
<dbReference type="eggNOG" id="COG2026">
    <property type="taxonomic scope" value="Bacteria"/>
</dbReference>
<dbReference type="PANTHER" id="PTHR35601:SF1">
    <property type="entry name" value="TOXIN RELE"/>
    <property type="match status" value="1"/>
</dbReference>
<evidence type="ECO:0000313" key="4">
    <source>
        <dbReference type="Proteomes" id="UP000007102"/>
    </source>
</evidence>
<gene>
    <name evidence="3" type="ordered locus">Dester_0147</name>
</gene>
<dbReference type="EMBL" id="CP002543">
    <property type="protein sequence ID" value="ADY72805.1"/>
    <property type="molecule type" value="Genomic_DNA"/>
</dbReference>
<dbReference type="HOGENOM" id="CLU_155761_1_0_0"/>
<dbReference type="RefSeq" id="WP_013637765.1">
    <property type="nucleotide sequence ID" value="NC_015185.1"/>
</dbReference>
<dbReference type="Proteomes" id="UP000007102">
    <property type="component" value="Chromosome"/>
</dbReference>
<proteinExistence type="inferred from homology"/>
<evidence type="ECO:0000256" key="2">
    <source>
        <dbReference type="ARBA" id="ARBA00022649"/>
    </source>
</evidence>
<dbReference type="InterPro" id="IPR007712">
    <property type="entry name" value="RelE/ParE_toxin"/>
</dbReference>
<dbReference type="SUPFAM" id="SSF143011">
    <property type="entry name" value="RelE-like"/>
    <property type="match status" value="1"/>
</dbReference>